<sequence>MLRGSSCDFENASNGHHNSSRERRATAQYELNDSSRSKGSSSRGSRRKVAVATQQQQQLQKGGRRLAKPTQKETGRGQDSKLRSTSLDGIRGAARQLRELGKNLQKERKGAATQHKIDKWEENR</sequence>
<proteinExistence type="predicted"/>
<accession>A0A218Y0Z7</accession>
<reference evidence="3" key="1">
    <citation type="journal article" date="2017" name="Plant J.">
        <title>The pomegranate (Punica granatum L.) genome and the genomics of punicalagin biosynthesis.</title>
        <authorList>
            <person name="Qin G."/>
            <person name="Xu C."/>
            <person name="Ming R."/>
            <person name="Tang H."/>
            <person name="Guyot R."/>
            <person name="Kramer E.M."/>
            <person name="Hu Y."/>
            <person name="Yi X."/>
            <person name="Qi Y."/>
            <person name="Xu X."/>
            <person name="Gao Z."/>
            <person name="Pan H."/>
            <person name="Jian J."/>
            <person name="Tian Y."/>
            <person name="Yue Z."/>
            <person name="Xu Y."/>
        </authorList>
    </citation>
    <scope>NUCLEOTIDE SEQUENCE [LARGE SCALE GENOMIC DNA]</scope>
    <source>
        <strain evidence="3">cv. Dabenzi</strain>
    </source>
</reference>
<feature type="compositionally biased region" description="Low complexity" evidence="1">
    <location>
        <begin position="50"/>
        <end position="61"/>
    </location>
</feature>
<gene>
    <name evidence="2" type="ORF">CDL15_Pgr027381</name>
</gene>
<feature type="compositionally biased region" description="Basic and acidic residues" evidence="1">
    <location>
        <begin position="96"/>
        <end position="124"/>
    </location>
</feature>
<comment type="caution">
    <text evidence="2">The sequence shown here is derived from an EMBL/GenBank/DDBJ whole genome shotgun (WGS) entry which is preliminary data.</text>
</comment>
<evidence type="ECO:0000313" key="3">
    <source>
        <dbReference type="Proteomes" id="UP000197138"/>
    </source>
</evidence>
<evidence type="ECO:0000256" key="1">
    <source>
        <dbReference type="SAM" id="MobiDB-lite"/>
    </source>
</evidence>
<evidence type="ECO:0000313" key="2">
    <source>
        <dbReference type="EMBL" id="OWM90894.1"/>
    </source>
</evidence>
<feature type="region of interest" description="Disordered" evidence="1">
    <location>
        <begin position="1"/>
        <end position="124"/>
    </location>
</feature>
<dbReference type="AlphaFoldDB" id="A0A218Y0Z7"/>
<feature type="compositionally biased region" description="Basic and acidic residues" evidence="1">
    <location>
        <begin position="70"/>
        <end position="82"/>
    </location>
</feature>
<name>A0A218Y0Z7_PUNGR</name>
<dbReference type="EMBL" id="MTKT01000527">
    <property type="protein sequence ID" value="OWM90894.1"/>
    <property type="molecule type" value="Genomic_DNA"/>
</dbReference>
<organism evidence="2 3">
    <name type="scientific">Punica granatum</name>
    <name type="common">Pomegranate</name>
    <dbReference type="NCBI Taxonomy" id="22663"/>
    <lineage>
        <taxon>Eukaryota</taxon>
        <taxon>Viridiplantae</taxon>
        <taxon>Streptophyta</taxon>
        <taxon>Embryophyta</taxon>
        <taxon>Tracheophyta</taxon>
        <taxon>Spermatophyta</taxon>
        <taxon>Magnoliopsida</taxon>
        <taxon>eudicotyledons</taxon>
        <taxon>Gunneridae</taxon>
        <taxon>Pentapetalae</taxon>
        <taxon>rosids</taxon>
        <taxon>malvids</taxon>
        <taxon>Myrtales</taxon>
        <taxon>Lythraceae</taxon>
        <taxon>Punica</taxon>
    </lineage>
</organism>
<dbReference type="Proteomes" id="UP000197138">
    <property type="component" value="Unassembled WGS sequence"/>
</dbReference>
<protein>
    <submittedName>
        <fullName evidence="2">Uncharacterized protein</fullName>
    </submittedName>
</protein>